<dbReference type="Proteomes" id="UP000815677">
    <property type="component" value="Unassembled WGS sequence"/>
</dbReference>
<dbReference type="SUPFAM" id="SSF81383">
    <property type="entry name" value="F-box domain"/>
    <property type="match status" value="1"/>
</dbReference>
<dbReference type="InterPro" id="IPR036047">
    <property type="entry name" value="F-box-like_dom_sf"/>
</dbReference>
<keyword evidence="3" id="KW-1185">Reference proteome</keyword>
<organism evidence="2 3">
    <name type="scientific">Mycena chlorophos</name>
    <name type="common">Agaric fungus</name>
    <name type="synonym">Agaricus chlorophos</name>
    <dbReference type="NCBI Taxonomy" id="658473"/>
    <lineage>
        <taxon>Eukaryota</taxon>
        <taxon>Fungi</taxon>
        <taxon>Dikarya</taxon>
        <taxon>Basidiomycota</taxon>
        <taxon>Agaricomycotina</taxon>
        <taxon>Agaricomycetes</taxon>
        <taxon>Agaricomycetidae</taxon>
        <taxon>Agaricales</taxon>
        <taxon>Marasmiineae</taxon>
        <taxon>Mycenaceae</taxon>
        <taxon>Mycena</taxon>
    </lineage>
</organism>
<dbReference type="EMBL" id="DF840013">
    <property type="protein sequence ID" value="GAT44685.1"/>
    <property type="molecule type" value="Genomic_DNA"/>
</dbReference>
<sequence>MDPHAKELREVSDDLHEAVLRLQGVLKDAKKSARRAKRLLNKHVVQQSPIGKLPEDVLLQIFEYYIPAYPRPPPILGFGSPLLLALVSNQWRAYILAKKSFWRALYIDDLTSPITADRAARWLKRSGDLPLSIHVVARLGWPDETNESTHPMAIAVLQAHCSRWHSLSLECHPEHIEALLDTPGTPNLKNIFLHSYLHKVLHLPNLDVSLERIDSAGLLHPNFLTSQTSLKSVALVETSSHGGTLWPALSTLSLHHLTLDVFSLPEQTIHFPALRTFRLTRSAIPGVLGLPRLLKKIDMPNIERLELDCEDHRELESVVVIARGYAQLALFNVQFRHSGGISRGEVEELTAGLTAVVVFRDEVLQDNVRPPNREVCWCHTCFWCSKKEGSEDGDGGVDGEEDEEKGGQDEDKDGQDENGDKQRKEGPWGVKSVKPKFESALGFPMDWSWEWNWWSE</sequence>
<reference evidence="2" key="1">
    <citation type="submission" date="2014-09" db="EMBL/GenBank/DDBJ databases">
        <title>Genome sequence of the luminous mushroom Mycena chlorophos for searching fungal bioluminescence genes.</title>
        <authorList>
            <person name="Tanaka Y."/>
            <person name="Kasuga D."/>
            <person name="Oba Y."/>
            <person name="Hase S."/>
            <person name="Sato K."/>
            <person name="Oba Y."/>
            <person name="Sakakibara Y."/>
        </authorList>
    </citation>
    <scope>NUCLEOTIDE SEQUENCE</scope>
</reference>
<feature type="compositionally biased region" description="Acidic residues" evidence="1">
    <location>
        <begin position="391"/>
        <end position="417"/>
    </location>
</feature>
<protein>
    <recommendedName>
        <fullName evidence="4">F-box domain-containing protein</fullName>
    </recommendedName>
</protein>
<evidence type="ECO:0000256" key="1">
    <source>
        <dbReference type="SAM" id="MobiDB-lite"/>
    </source>
</evidence>
<gene>
    <name evidence="2" type="ORF">MCHLO_02298</name>
</gene>
<evidence type="ECO:0008006" key="4">
    <source>
        <dbReference type="Google" id="ProtNLM"/>
    </source>
</evidence>
<feature type="region of interest" description="Disordered" evidence="1">
    <location>
        <begin position="389"/>
        <end position="431"/>
    </location>
</feature>
<name>A0ABQ0L1C4_MYCCL</name>
<proteinExistence type="predicted"/>
<evidence type="ECO:0000313" key="2">
    <source>
        <dbReference type="EMBL" id="GAT44685.1"/>
    </source>
</evidence>
<evidence type="ECO:0000313" key="3">
    <source>
        <dbReference type="Proteomes" id="UP000815677"/>
    </source>
</evidence>
<accession>A0ABQ0L1C4</accession>